<evidence type="ECO:0000256" key="2">
    <source>
        <dbReference type="ARBA" id="ARBA00022801"/>
    </source>
</evidence>
<dbReference type="EMBL" id="LJGV01000022">
    <property type="protein sequence ID" value="OEU99006.1"/>
    <property type="molecule type" value="Genomic_DNA"/>
</dbReference>
<dbReference type="Gene3D" id="3.40.50.1820">
    <property type="entry name" value="alpha/beta hydrolase"/>
    <property type="match status" value="1"/>
</dbReference>
<dbReference type="SUPFAM" id="SSF53474">
    <property type="entry name" value="alpha/beta-Hydrolases"/>
    <property type="match status" value="1"/>
</dbReference>
<dbReference type="GO" id="GO:0016787">
    <property type="term" value="F:hydrolase activity"/>
    <property type="evidence" value="ECO:0007669"/>
    <property type="project" value="UniProtKB-KW"/>
</dbReference>
<dbReference type="InterPro" id="IPR020802">
    <property type="entry name" value="TesA-like"/>
</dbReference>
<feature type="domain" description="Thioesterase TesA-like" evidence="3">
    <location>
        <begin position="26"/>
        <end position="249"/>
    </location>
</feature>
<dbReference type="PANTHER" id="PTHR11487">
    <property type="entry name" value="THIOESTERASE"/>
    <property type="match status" value="1"/>
</dbReference>
<accession>A0A1E7K591</accession>
<comment type="caution">
    <text evidence="4">The sequence shown here is derived from an EMBL/GenBank/DDBJ whole genome shotgun (WGS) entry which is preliminary data.</text>
</comment>
<sequence length="263" mass="28421">MTPPVPPASTWFRTFHPRPDARITLVCLPYAGGSAGAFFSLSERLPAGIEVLVAQYPGRQDRIREPCLSTVPELAQGAFEELGARVADRPFALFGHSMGGAVAFELARLLERHGPAAPRMLFVSGRRAPSIAADRGVRFLDDAGLFEKLRELEGTDSRILDEPELLRLVLPAVRADYGAAETYHTRADAVVGSPVVALAGDRDAHVRLEEAAAWRGHTTGAFDLKVFPGGHFFLTDHEPEIAALLTDTLRATTRPGPVAGRPE</sequence>
<dbReference type="AlphaFoldDB" id="A0A1E7K591"/>
<dbReference type="InterPro" id="IPR012223">
    <property type="entry name" value="TEII"/>
</dbReference>
<keyword evidence="2" id="KW-0378">Hydrolase</keyword>
<evidence type="ECO:0000259" key="3">
    <source>
        <dbReference type="SMART" id="SM00824"/>
    </source>
</evidence>
<evidence type="ECO:0000313" key="5">
    <source>
        <dbReference type="Proteomes" id="UP000175829"/>
    </source>
</evidence>
<dbReference type="InterPro" id="IPR029058">
    <property type="entry name" value="AB_hydrolase_fold"/>
</dbReference>
<name>A0A1E7K591_9ACTN</name>
<dbReference type="Pfam" id="PF00975">
    <property type="entry name" value="Thioesterase"/>
    <property type="match status" value="1"/>
</dbReference>
<dbReference type="InterPro" id="IPR001031">
    <property type="entry name" value="Thioesterase"/>
</dbReference>
<evidence type="ECO:0000256" key="1">
    <source>
        <dbReference type="ARBA" id="ARBA00007169"/>
    </source>
</evidence>
<dbReference type="RefSeq" id="WP_069991949.1">
    <property type="nucleotide sequence ID" value="NZ_LJGV01000022.1"/>
</dbReference>
<dbReference type="SMART" id="SM00824">
    <property type="entry name" value="PKS_TE"/>
    <property type="match status" value="1"/>
</dbReference>
<dbReference type="PANTHER" id="PTHR11487:SF0">
    <property type="entry name" value="S-ACYL FATTY ACID SYNTHASE THIOESTERASE, MEDIUM CHAIN"/>
    <property type="match status" value="1"/>
</dbReference>
<reference evidence="4 5" key="1">
    <citation type="journal article" date="2016" name="Front. Microbiol.">
        <title>Comparative Genomics Analysis of Streptomyces Species Reveals Their Adaptation to the Marine Environment and Their Diversity at the Genomic Level.</title>
        <authorList>
            <person name="Tian X."/>
            <person name="Zhang Z."/>
            <person name="Yang T."/>
            <person name="Chen M."/>
            <person name="Li J."/>
            <person name="Chen F."/>
            <person name="Yang J."/>
            <person name="Li W."/>
            <person name="Zhang B."/>
            <person name="Zhang Z."/>
            <person name="Wu J."/>
            <person name="Zhang C."/>
            <person name="Long L."/>
            <person name="Xiao J."/>
        </authorList>
    </citation>
    <scope>NUCLEOTIDE SEQUENCE [LARGE SCALE GENOMIC DNA]</scope>
    <source>
        <strain evidence="4 5">SCSIO M10379</strain>
    </source>
</reference>
<dbReference type="PATRIC" id="fig|943816.4.peg.2578"/>
<dbReference type="GO" id="GO:0008610">
    <property type="term" value="P:lipid biosynthetic process"/>
    <property type="evidence" value="ECO:0007669"/>
    <property type="project" value="TreeGrafter"/>
</dbReference>
<organism evidence="4 5">
    <name type="scientific">Streptomyces qinglanensis</name>
    <dbReference type="NCBI Taxonomy" id="943816"/>
    <lineage>
        <taxon>Bacteria</taxon>
        <taxon>Bacillati</taxon>
        <taxon>Actinomycetota</taxon>
        <taxon>Actinomycetes</taxon>
        <taxon>Kitasatosporales</taxon>
        <taxon>Streptomycetaceae</taxon>
        <taxon>Streptomyces</taxon>
    </lineage>
</organism>
<comment type="similarity">
    <text evidence="1">Belongs to the thioesterase family.</text>
</comment>
<protein>
    <recommendedName>
        <fullName evidence="3">Thioesterase TesA-like domain-containing protein</fullName>
    </recommendedName>
</protein>
<evidence type="ECO:0000313" key="4">
    <source>
        <dbReference type="EMBL" id="OEU99006.1"/>
    </source>
</evidence>
<proteinExistence type="inferred from homology"/>
<dbReference type="Proteomes" id="UP000175829">
    <property type="component" value="Unassembled WGS sequence"/>
</dbReference>
<gene>
    <name evidence="4" type="ORF">AN217_15610</name>
</gene>